<proteinExistence type="inferred from homology"/>
<keyword evidence="2" id="KW-0677">Repeat</keyword>
<dbReference type="GO" id="GO:0035721">
    <property type="term" value="P:intraciliary retrograde transport"/>
    <property type="evidence" value="ECO:0007669"/>
    <property type="project" value="TreeGrafter"/>
</dbReference>
<evidence type="ECO:0000313" key="7">
    <source>
        <dbReference type="EMBL" id="KOB69873.1"/>
    </source>
</evidence>
<feature type="compositionally biased region" description="Polar residues" evidence="5">
    <location>
        <begin position="338"/>
        <end position="350"/>
    </location>
</feature>
<evidence type="ECO:0000256" key="1">
    <source>
        <dbReference type="ARBA" id="ARBA00010935"/>
    </source>
</evidence>
<dbReference type="PANTHER" id="PTHR14699">
    <property type="entry name" value="STI2 PROTEIN-RELATED"/>
    <property type="match status" value="1"/>
</dbReference>
<dbReference type="Pfam" id="PF25068">
    <property type="entry name" value="ARM_TT21_4th"/>
    <property type="match status" value="1"/>
</dbReference>
<dbReference type="GO" id="GO:0061512">
    <property type="term" value="P:protein localization to cilium"/>
    <property type="evidence" value="ECO:0007669"/>
    <property type="project" value="TreeGrafter"/>
</dbReference>
<comment type="caution">
    <text evidence="7">The sequence shown here is derived from an EMBL/GenBank/DDBJ whole genome shotgun (WGS) entry which is preliminary data.</text>
</comment>
<evidence type="ECO:0000256" key="4">
    <source>
        <dbReference type="PROSITE-ProRule" id="PRU00339"/>
    </source>
</evidence>
<protein>
    <submittedName>
        <fullName evidence="7">Tetratricopeptide repeat domain 21B</fullName>
    </submittedName>
</protein>
<dbReference type="InterPro" id="IPR011990">
    <property type="entry name" value="TPR-like_helical_dom_sf"/>
</dbReference>
<dbReference type="GO" id="GO:0030991">
    <property type="term" value="C:intraciliary transport particle A"/>
    <property type="evidence" value="ECO:0007669"/>
    <property type="project" value="TreeGrafter"/>
</dbReference>
<dbReference type="InterPro" id="IPR056836">
    <property type="entry name" value="ARM_TT21_4th"/>
</dbReference>
<accession>A0A0L7L2Z1</accession>
<dbReference type="Gene3D" id="1.25.40.10">
    <property type="entry name" value="Tetratricopeptide repeat domain"/>
    <property type="match status" value="1"/>
</dbReference>
<gene>
    <name evidence="7" type="ORF">OBRU01_12656</name>
</gene>
<organism evidence="7 8">
    <name type="scientific">Operophtera brumata</name>
    <name type="common">Winter moth</name>
    <name type="synonym">Phalaena brumata</name>
    <dbReference type="NCBI Taxonomy" id="104452"/>
    <lineage>
        <taxon>Eukaryota</taxon>
        <taxon>Metazoa</taxon>
        <taxon>Ecdysozoa</taxon>
        <taxon>Arthropoda</taxon>
        <taxon>Hexapoda</taxon>
        <taxon>Insecta</taxon>
        <taxon>Pterygota</taxon>
        <taxon>Neoptera</taxon>
        <taxon>Endopterygota</taxon>
        <taxon>Lepidoptera</taxon>
        <taxon>Glossata</taxon>
        <taxon>Ditrysia</taxon>
        <taxon>Geometroidea</taxon>
        <taxon>Geometridae</taxon>
        <taxon>Larentiinae</taxon>
        <taxon>Operophtera</taxon>
    </lineage>
</organism>
<evidence type="ECO:0000259" key="6">
    <source>
        <dbReference type="Pfam" id="PF25068"/>
    </source>
</evidence>
<evidence type="ECO:0000256" key="2">
    <source>
        <dbReference type="ARBA" id="ARBA00022737"/>
    </source>
</evidence>
<dbReference type="InterPro" id="IPR040364">
    <property type="entry name" value="TTC21A/TTC21B"/>
</dbReference>
<feature type="region of interest" description="Disordered" evidence="5">
    <location>
        <begin position="287"/>
        <end position="350"/>
    </location>
</feature>
<dbReference type="Proteomes" id="UP000037510">
    <property type="component" value="Unassembled WGS sequence"/>
</dbReference>
<dbReference type="GO" id="GO:0005929">
    <property type="term" value="C:cilium"/>
    <property type="evidence" value="ECO:0007669"/>
    <property type="project" value="GOC"/>
</dbReference>
<sequence length="416" mass="46414">MYGDHEAIQELSYTTEEGRLTIARADLSLEKGDVDSAIDTLNEIRPGQPYYFQAHSKMAHIYLKEKMDRAMFTSCFKEIVSNHPMADAHTMMGDAFMSIHGNPTDTQLIKKLGTSLVQMHEYDKAAQHYESAIRALNDDELRFQYLELLVKLKQYDKVDSIISSELNQLHNKDKDIGTLKRRVRFLLIQTRSRELKNPTAGNTHLILAEARDLQSAVVKRIEIGTNPDHYSSNNAERCEQTCAVLLSTDPGNESAAVMMADLAFRKVPILITTLQITLRDASRRALCSSAPTPAKRVRGRHDGGSGVQEEMRADVRRAVERQPRQRVRGRHYGGSGVQEGTNPDHYSSSNAERCDQTCAVLLSTDPGNESAAVMMADLAFRKVQTLITNLIITLRDASRRALCSSAPTPATSPRPS</sequence>
<dbReference type="SUPFAM" id="SSF48452">
    <property type="entry name" value="TPR-like"/>
    <property type="match status" value="1"/>
</dbReference>
<feature type="compositionally biased region" description="Basic and acidic residues" evidence="5">
    <location>
        <begin position="309"/>
        <end position="323"/>
    </location>
</feature>
<dbReference type="PROSITE" id="PS50005">
    <property type="entry name" value="TPR"/>
    <property type="match status" value="1"/>
</dbReference>
<evidence type="ECO:0000313" key="8">
    <source>
        <dbReference type="Proteomes" id="UP000037510"/>
    </source>
</evidence>
<dbReference type="InterPro" id="IPR019734">
    <property type="entry name" value="TPR_rpt"/>
</dbReference>
<dbReference type="Pfam" id="PF25058">
    <property type="entry name" value="ARM_TT21"/>
    <property type="match status" value="1"/>
</dbReference>
<comment type="similarity">
    <text evidence="1">Belongs to the TTC21 family.</text>
</comment>
<dbReference type="EMBL" id="JTDY01003253">
    <property type="protein sequence ID" value="KOB69873.1"/>
    <property type="molecule type" value="Genomic_DNA"/>
</dbReference>
<keyword evidence="8" id="KW-1185">Reference proteome</keyword>
<dbReference type="PANTHER" id="PTHR14699:SF0">
    <property type="entry name" value="TETRATRICOPEPTIDE REPEAT PROTEIN 21 HOMOLOG"/>
    <property type="match status" value="1"/>
</dbReference>
<reference evidence="7 8" key="1">
    <citation type="journal article" date="2015" name="Genome Biol. Evol.">
        <title>The genome of winter moth (Operophtera brumata) provides a genomic perspective on sexual dimorphism and phenology.</title>
        <authorList>
            <person name="Derks M.F."/>
            <person name="Smit S."/>
            <person name="Salis L."/>
            <person name="Schijlen E."/>
            <person name="Bossers A."/>
            <person name="Mateman C."/>
            <person name="Pijl A.S."/>
            <person name="de Ridder D."/>
            <person name="Groenen M.A."/>
            <person name="Visser M.E."/>
            <person name="Megens H.J."/>
        </authorList>
    </citation>
    <scope>NUCLEOTIDE SEQUENCE [LARGE SCALE GENOMIC DNA]</scope>
    <source>
        <strain evidence="7">WM2013NL</strain>
        <tissue evidence="7">Head and thorax</tissue>
    </source>
</reference>
<feature type="repeat" description="TPR" evidence="4">
    <location>
        <begin position="106"/>
        <end position="139"/>
    </location>
</feature>
<dbReference type="AlphaFoldDB" id="A0A0L7L2Z1"/>
<dbReference type="STRING" id="104452.A0A0L7L2Z1"/>
<feature type="domain" description="Tetratricopeptide repeat protein 21A/21B fourth ARM" evidence="6">
    <location>
        <begin position="108"/>
        <end position="230"/>
    </location>
</feature>
<evidence type="ECO:0000256" key="3">
    <source>
        <dbReference type="ARBA" id="ARBA00022803"/>
    </source>
</evidence>
<name>A0A0L7L2Z1_OPEBR</name>
<evidence type="ECO:0000256" key="5">
    <source>
        <dbReference type="SAM" id="MobiDB-lite"/>
    </source>
</evidence>
<keyword evidence="3 4" id="KW-0802">TPR repeat</keyword>